<dbReference type="InterPro" id="IPR001680">
    <property type="entry name" value="WD40_rpt"/>
</dbReference>
<name>A0A1B7MGQ2_9AGAM</name>
<evidence type="ECO:0000256" key="2">
    <source>
        <dbReference type="ARBA" id="ARBA00022737"/>
    </source>
</evidence>
<sequence>MASSLAQPYATFLESPHSDTIECLEFIEEDRRIITGSRDGTLQVRDVNTRVLVGKPWIDTGSGAVHAMAISRNRMMVLTGSEDGRIRVWEVVTGFMTGKWNPGHTATISSICWSPDELHVASGSDDGMVIIWDARRGEILGEPIRTGHRHVYAVRYSSGGTTLVTSGCNNVIISWDVRKRQALRILEACPASQQVHCIALSSDCRRLFLGCSDRIVQTRTGAQETDIIGLGEHTGPISAIVLSHDDSWLATTSLDPTRHALCLWDLKTNQPVAQHLMHDNGLRCAAFARNGRLLATGGVDKKVYLWDISTLRGRIPSNYDHWAASTQFHSDVRDPSTHGSTSSLKREISPDATTHPRRRLFNDPLSSDAPRRPGRRRDNVGCLVSQSILTIHVQPDQLTSIPTRFF</sequence>
<dbReference type="PRINTS" id="PR00320">
    <property type="entry name" value="GPROTEINBRPT"/>
</dbReference>
<dbReference type="InterPro" id="IPR019775">
    <property type="entry name" value="WD40_repeat_CS"/>
</dbReference>
<feature type="repeat" description="WD" evidence="3">
    <location>
        <begin position="101"/>
        <end position="142"/>
    </location>
</feature>
<dbReference type="Gene3D" id="2.130.10.10">
    <property type="entry name" value="YVTN repeat-like/Quinoprotein amine dehydrogenase"/>
    <property type="match status" value="2"/>
</dbReference>
<feature type="repeat" description="WD" evidence="3">
    <location>
        <begin position="275"/>
        <end position="310"/>
    </location>
</feature>
<dbReference type="GO" id="GO:1990234">
    <property type="term" value="C:transferase complex"/>
    <property type="evidence" value="ECO:0007669"/>
    <property type="project" value="UniProtKB-ARBA"/>
</dbReference>
<feature type="region of interest" description="Disordered" evidence="4">
    <location>
        <begin position="330"/>
        <end position="378"/>
    </location>
</feature>
<reference evidence="5 6" key="1">
    <citation type="submission" date="2016-06" db="EMBL/GenBank/DDBJ databases">
        <title>Comparative genomics of the ectomycorrhizal sister species Rhizopogon vinicolor and Rhizopogon vesiculosus (Basidiomycota: Boletales) reveals a divergence of the mating type B locus.</title>
        <authorList>
            <consortium name="DOE Joint Genome Institute"/>
            <person name="Mujic A.B."/>
            <person name="Kuo A."/>
            <person name="Tritt A."/>
            <person name="Lipzen A."/>
            <person name="Chen C."/>
            <person name="Johnson J."/>
            <person name="Sharma A."/>
            <person name="Barry K."/>
            <person name="Grigoriev I.V."/>
            <person name="Spatafora J.W."/>
        </authorList>
    </citation>
    <scope>NUCLEOTIDE SEQUENCE [LARGE SCALE GENOMIC DNA]</scope>
    <source>
        <strain evidence="5 6">AM-OR11-026</strain>
    </source>
</reference>
<dbReference type="SMART" id="SM00320">
    <property type="entry name" value="WD40"/>
    <property type="match status" value="7"/>
</dbReference>
<evidence type="ECO:0000256" key="4">
    <source>
        <dbReference type="SAM" id="MobiDB-lite"/>
    </source>
</evidence>
<feature type="repeat" description="WD" evidence="3">
    <location>
        <begin position="58"/>
        <end position="91"/>
    </location>
</feature>
<dbReference type="EMBL" id="KV449246">
    <property type="protein sequence ID" value="OAX31780.1"/>
    <property type="molecule type" value="Genomic_DNA"/>
</dbReference>
<evidence type="ECO:0000256" key="1">
    <source>
        <dbReference type="ARBA" id="ARBA00022574"/>
    </source>
</evidence>
<accession>A0A1B7MGQ2</accession>
<keyword evidence="2" id="KW-0677">Repeat</keyword>
<dbReference type="PROSITE" id="PS50082">
    <property type="entry name" value="WD_REPEATS_2"/>
    <property type="match status" value="4"/>
</dbReference>
<dbReference type="InterPro" id="IPR015943">
    <property type="entry name" value="WD40/YVTN_repeat-like_dom_sf"/>
</dbReference>
<dbReference type="AlphaFoldDB" id="A0A1B7MGQ2"/>
<gene>
    <name evidence="5" type="ORF">K503DRAFT_50699</name>
</gene>
<keyword evidence="6" id="KW-1185">Reference proteome</keyword>
<feature type="repeat" description="WD" evidence="3">
    <location>
        <begin position="14"/>
        <end position="55"/>
    </location>
</feature>
<proteinExistence type="predicted"/>
<protein>
    <submittedName>
        <fullName evidence="5">WD40 repeat-like protein</fullName>
    </submittedName>
</protein>
<dbReference type="STRING" id="1314800.A0A1B7MGQ2"/>
<evidence type="ECO:0000313" key="5">
    <source>
        <dbReference type="EMBL" id="OAX31780.1"/>
    </source>
</evidence>
<dbReference type="PANTHER" id="PTHR22847:SF637">
    <property type="entry name" value="WD REPEAT DOMAIN 5B"/>
    <property type="match status" value="1"/>
</dbReference>
<dbReference type="CDD" id="cd00200">
    <property type="entry name" value="WD40"/>
    <property type="match status" value="1"/>
</dbReference>
<dbReference type="InParanoid" id="A0A1B7MGQ2"/>
<organism evidence="5 6">
    <name type="scientific">Rhizopogon vinicolor AM-OR11-026</name>
    <dbReference type="NCBI Taxonomy" id="1314800"/>
    <lineage>
        <taxon>Eukaryota</taxon>
        <taxon>Fungi</taxon>
        <taxon>Dikarya</taxon>
        <taxon>Basidiomycota</taxon>
        <taxon>Agaricomycotina</taxon>
        <taxon>Agaricomycetes</taxon>
        <taxon>Agaricomycetidae</taxon>
        <taxon>Boletales</taxon>
        <taxon>Suillineae</taxon>
        <taxon>Rhizopogonaceae</taxon>
        <taxon>Rhizopogon</taxon>
    </lineage>
</organism>
<dbReference type="PROSITE" id="PS00678">
    <property type="entry name" value="WD_REPEATS_1"/>
    <property type="match status" value="3"/>
</dbReference>
<dbReference type="InterPro" id="IPR036322">
    <property type="entry name" value="WD40_repeat_dom_sf"/>
</dbReference>
<keyword evidence="1 3" id="KW-0853">WD repeat</keyword>
<dbReference type="PANTHER" id="PTHR22847">
    <property type="entry name" value="WD40 REPEAT PROTEIN"/>
    <property type="match status" value="1"/>
</dbReference>
<dbReference type="PROSITE" id="PS50294">
    <property type="entry name" value="WD_REPEATS_REGION"/>
    <property type="match status" value="3"/>
</dbReference>
<dbReference type="SUPFAM" id="SSF50978">
    <property type="entry name" value="WD40 repeat-like"/>
    <property type="match status" value="1"/>
</dbReference>
<dbReference type="OrthoDB" id="538223at2759"/>
<evidence type="ECO:0000313" key="6">
    <source>
        <dbReference type="Proteomes" id="UP000092154"/>
    </source>
</evidence>
<dbReference type="InterPro" id="IPR020472">
    <property type="entry name" value="WD40_PAC1"/>
</dbReference>
<dbReference type="Pfam" id="PF00400">
    <property type="entry name" value="WD40"/>
    <property type="match status" value="6"/>
</dbReference>
<dbReference type="Proteomes" id="UP000092154">
    <property type="component" value="Unassembled WGS sequence"/>
</dbReference>
<evidence type="ECO:0000256" key="3">
    <source>
        <dbReference type="PROSITE-ProRule" id="PRU00221"/>
    </source>
</evidence>